<dbReference type="EMBL" id="JALJOU010000017">
    <property type="protein sequence ID" value="KAK9839268.1"/>
    <property type="molecule type" value="Genomic_DNA"/>
</dbReference>
<dbReference type="Proteomes" id="UP001445335">
    <property type="component" value="Unassembled WGS sequence"/>
</dbReference>
<dbReference type="AlphaFoldDB" id="A0AAW1S0Y4"/>
<feature type="region of interest" description="Disordered" evidence="1">
    <location>
        <begin position="21"/>
        <end position="71"/>
    </location>
</feature>
<sequence length="298" mass="29777">MRSVPAAGLLYGVLRAHTAPQSVPVESASVGARGSGTGSDASAAQGPGGAQLHGRGTANRKPRSLGPSSTNDLLRELDEAGICVGADTSDDGARARAAALAAMGRERLLAELCDAAGLGGPSDSDTKAEDGRHGRSMPPACEGGSSPPSQGLHAPLPPSVASHAEPLQATFCVAGKVAITAAGLQKLAERWGPEAFSGAGAEAHVENFLRACPGFVSCGLASNKKPRWTLRAPETLRPGADVPGWPASVTGTKTDNEGRQALRAARAAQAMAAAAAPALERLGLQRRAGLLAAAAGGA</sequence>
<feature type="region of interest" description="Disordered" evidence="1">
    <location>
        <begin position="118"/>
        <end position="160"/>
    </location>
</feature>
<evidence type="ECO:0000313" key="2">
    <source>
        <dbReference type="EMBL" id="KAK9839268.1"/>
    </source>
</evidence>
<proteinExistence type="predicted"/>
<protein>
    <submittedName>
        <fullName evidence="2">Uncharacterized protein</fullName>
    </submittedName>
</protein>
<keyword evidence="3" id="KW-1185">Reference proteome</keyword>
<name>A0AAW1S0Y4_9CHLO</name>
<reference evidence="2 3" key="1">
    <citation type="journal article" date="2024" name="Nat. Commun.">
        <title>Phylogenomics reveals the evolutionary origins of lichenization in chlorophyte algae.</title>
        <authorList>
            <person name="Puginier C."/>
            <person name="Libourel C."/>
            <person name="Otte J."/>
            <person name="Skaloud P."/>
            <person name="Haon M."/>
            <person name="Grisel S."/>
            <person name="Petersen M."/>
            <person name="Berrin J.G."/>
            <person name="Delaux P.M."/>
            <person name="Dal Grande F."/>
            <person name="Keller J."/>
        </authorList>
    </citation>
    <scope>NUCLEOTIDE SEQUENCE [LARGE SCALE GENOMIC DNA]</scope>
    <source>
        <strain evidence="2 3">SAG 245.80</strain>
    </source>
</reference>
<organism evidence="2 3">
    <name type="scientific">Elliptochloris bilobata</name>
    <dbReference type="NCBI Taxonomy" id="381761"/>
    <lineage>
        <taxon>Eukaryota</taxon>
        <taxon>Viridiplantae</taxon>
        <taxon>Chlorophyta</taxon>
        <taxon>core chlorophytes</taxon>
        <taxon>Trebouxiophyceae</taxon>
        <taxon>Trebouxiophyceae incertae sedis</taxon>
        <taxon>Elliptochloris clade</taxon>
        <taxon>Elliptochloris</taxon>
    </lineage>
</organism>
<accession>A0AAW1S0Y4</accession>
<gene>
    <name evidence="2" type="ORF">WJX81_004796</name>
</gene>
<evidence type="ECO:0000313" key="3">
    <source>
        <dbReference type="Proteomes" id="UP001445335"/>
    </source>
</evidence>
<feature type="compositionally biased region" description="Basic and acidic residues" evidence="1">
    <location>
        <begin position="124"/>
        <end position="133"/>
    </location>
</feature>
<evidence type="ECO:0000256" key="1">
    <source>
        <dbReference type="SAM" id="MobiDB-lite"/>
    </source>
</evidence>
<comment type="caution">
    <text evidence="2">The sequence shown here is derived from an EMBL/GenBank/DDBJ whole genome shotgun (WGS) entry which is preliminary data.</text>
</comment>